<reference evidence="2" key="1">
    <citation type="journal article" date="2014" name="Science">
        <title>The coffee genome provides insight into the convergent evolution of caffeine biosynthesis.</title>
        <authorList>
            <person name="Denoeud F."/>
            <person name="Carretero-Paulet L."/>
            <person name="Dereeper A."/>
            <person name="Droc G."/>
            <person name="Guyot R."/>
            <person name="Pietrella M."/>
            <person name="Zheng C."/>
            <person name="Alberti A."/>
            <person name="Anthony F."/>
            <person name="Aprea G."/>
            <person name="Aury J.M."/>
            <person name="Bento P."/>
            <person name="Bernard M."/>
            <person name="Bocs S."/>
            <person name="Campa C."/>
            <person name="Cenci A."/>
            <person name="Combes M.C."/>
            <person name="Crouzillat D."/>
            <person name="Da Silva C."/>
            <person name="Daddiego L."/>
            <person name="De Bellis F."/>
            <person name="Dussert S."/>
            <person name="Garsmeur O."/>
            <person name="Gayraud T."/>
            <person name="Guignon V."/>
            <person name="Jahn K."/>
            <person name="Jamilloux V."/>
            <person name="Joet T."/>
            <person name="Labadie K."/>
            <person name="Lan T."/>
            <person name="Leclercq J."/>
            <person name="Lepelley M."/>
            <person name="Leroy T."/>
            <person name="Li L.T."/>
            <person name="Librado P."/>
            <person name="Lopez L."/>
            <person name="Munoz A."/>
            <person name="Noel B."/>
            <person name="Pallavicini A."/>
            <person name="Perrotta G."/>
            <person name="Poncet V."/>
            <person name="Pot D."/>
            <person name="Priyono X."/>
            <person name="Rigoreau M."/>
            <person name="Rouard M."/>
            <person name="Rozas J."/>
            <person name="Tranchant-Dubreuil C."/>
            <person name="VanBuren R."/>
            <person name="Zhang Q."/>
            <person name="Andrade A.C."/>
            <person name="Argout X."/>
            <person name="Bertrand B."/>
            <person name="de Kochko A."/>
            <person name="Graziosi G."/>
            <person name="Henry R.J."/>
            <person name="Jayarama X."/>
            <person name="Ming R."/>
            <person name="Nagai C."/>
            <person name="Rounsley S."/>
            <person name="Sankoff D."/>
            <person name="Giuliano G."/>
            <person name="Albert V.A."/>
            <person name="Wincker P."/>
            <person name="Lashermes P."/>
        </authorList>
    </citation>
    <scope>NUCLEOTIDE SEQUENCE [LARGE SCALE GENOMIC DNA]</scope>
    <source>
        <strain evidence="2">cv. DH200-94</strain>
    </source>
</reference>
<gene>
    <name evidence="1" type="ORF">GSCOC_T00027749001</name>
</gene>
<dbReference type="Gramene" id="CDP08694">
    <property type="protein sequence ID" value="CDP08694"/>
    <property type="gene ID" value="GSCOC_T00027749001"/>
</dbReference>
<name>A0A068UKH7_COFCA</name>
<keyword evidence="2" id="KW-1185">Reference proteome</keyword>
<dbReference type="PhylomeDB" id="A0A068UKH7"/>
<dbReference type="Proteomes" id="UP000295252">
    <property type="component" value="Chromosome IV"/>
</dbReference>
<protein>
    <submittedName>
        <fullName evidence="1">Uncharacterized protein</fullName>
    </submittedName>
</protein>
<evidence type="ECO:0000313" key="2">
    <source>
        <dbReference type="Proteomes" id="UP000295252"/>
    </source>
</evidence>
<organism evidence="1 2">
    <name type="scientific">Coffea canephora</name>
    <name type="common">Robusta coffee</name>
    <dbReference type="NCBI Taxonomy" id="49390"/>
    <lineage>
        <taxon>Eukaryota</taxon>
        <taxon>Viridiplantae</taxon>
        <taxon>Streptophyta</taxon>
        <taxon>Embryophyta</taxon>
        <taxon>Tracheophyta</taxon>
        <taxon>Spermatophyta</taxon>
        <taxon>Magnoliopsida</taxon>
        <taxon>eudicotyledons</taxon>
        <taxon>Gunneridae</taxon>
        <taxon>Pentapetalae</taxon>
        <taxon>asterids</taxon>
        <taxon>lamiids</taxon>
        <taxon>Gentianales</taxon>
        <taxon>Rubiaceae</taxon>
        <taxon>Ixoroideae</taxon>
        <taxon>Gardenieae complex</taxon>
        <taxon>Bertiereae - Coffeeae clade</taxon>
        <taxon>Coffeeae</taxon>
        <taxon>Coffea</taxon>
    </lineage>
</organism>
<dbReference type="InParanoid" id="A0A068UKH7"/>
<dbReference type="EMBL" id="HG739119">
    <property type="protein sequence ID" value="CDP08694.1"/>
    <property type="molecule type" value="Genomic_DNA"/>
</dbReference>
<proteinExistence type="predicted"/>
<dbReference type="AlphaFoldDB" id="A0A068UKH7"/>
<sequence>MMRMSGPLRRVMRMKMIPCLLLVSFHHARNKKCFMCSQPTLGLFNTAFEICRKSQLKGNDVTKPFALYIMLL</sequence>
<accession>A0A068UKH7</accession>
<evidence type="ECO:0000313" key="1">
    <source>
        <dbReference type="EMBL" id="CDP08694.1"/>
    </source>
</evidence>